<dbReference type="InterPro" id="IPR039910">
    <property type="entry name" value="D15-like"/>
</dbReference>
<dbReference type="PANTHER" id="PTHR12815">
    <property type="entry name" value="SORTING AND ASSEMBLY MACHINERY SAMM50 PROTEIN FAMILY MEMBER"/>
    <property type="match status" value="1"/>
</dbReference>
<reference evidence="7" key="2">
    <citation type="submission" date="2020-09" db="EMBL/GenBank/DDBJ databases">
        <authorList>
            <person name="Sun Q."/>
            <person name="Zhou Y."/>
        </authorList>
    </citation>
    <scope>NUCLEOTIDE SEQUENCE</scope>
    <source>
        <strain evidence="7">CGMCC 1.15448</strain>
    </source>
</reference>
<feature type="domain" description="Bacterial surface antigen (D15)" evidence="6">
    <location>
        <begin position="404"/>
        <end position="750"/>
    </location>
</feature>
<protein>
    <submittedName>
        <fullName evidence="7">Membrane protein</fullName>
    </submittedName>
</protein>
<gene>
    <name evidence="7" type="ORF">GCM10011511_22880</name>
</gene>
<accession>A0A8J2UD09</accession>
<keyword evidence="5" id="KW-0998">Cell outer membrane</keyword>
<evidence type="ECO:0000256" key="1">
    <source>
        <dbReference type="ARBA" id="ARBA00004370"/>
    </source>
</evidence>
<dbReference type="RefSeq" id="WP_188931603.1">
    <property type="nucleotide sequence ID" value="NZ_BMJC01000002.1"/>
</dbReference>
<reference evidence="7" key="1">
    <citation type="journal article" date="2014" name="Int. J. Syst. Evol. Microbiol.">
        <title>Complete genome sequence of Corynebacterium casei LMG S-19264T (=DSM 44701T), isolated from a smear-ripened cheese.</title>
        <authorList>
            <consortium name="US DOE Joint Genome Institute (JGI-PGF)"/>
            <person name="Walter F."/>
            <person name="Albersmeier A."/>
            <person name="Kalinowski J."/>
            <person name="Ruckert C."/>
        </authorList>
    </citation>
    <scope>NUCLEOTIDE SEQUENCE</scope>
    <source>
        <strain evidence="7">CGMCC 1.15448</strain>
    </source>
</reference>
<keyword evidence="4" id="KW-0472">Membrane</keyword>
<dbReference type="GO" id="GO:0019867">
    <property type="term" value="C:outer membrane"/>
    <property type="evidence" value="ECO:0007669"/>
    <property type="project" value="InterPro"/>
</dbReference>
<evidence type="ECO:0000256" key="5">
    <source>
        <dbReference type="ARBA" id="ARBA00023237"/>
    </source>
</evidence>
<dbReference type="Gene3D" id="2.40.160.50">
    <property type="entry name" value="membrane protein fhac: a member of the omp85/tpsb transporter family"/>
    <property type="match status" value="1"/>
</dbReference>
<dbReference type="AlphaFoldDB" id="A0A8J2UD09"/>
<evidence type="ECO:0000313" key="7">
    <source>
        <dbReference type="EMBL" id="GGA98989.1"/>
    </source>
</evidence>
<comment type="subcellular location">
    <subcellularLocation>
        <location evidence="1">Membrane</location>
    </subcellularLocation>
</comment>
<keyword evidence="2" id="KW-0812">Transmembrane</keyword>
<proteinExistence type="predicted"/>
<dbReference type="Pfam" id="PF01103">
    <property type="entry name" value="Omp85"/>
    <property type="match status" value="1"/>
</dbReference>
<sequence>MITGKNPLLPSLLPLGILLLGLASCHESKYLSGDQALYIGNKVKVVSSVPITRKQQKALAGELDDLLRPKLNDKFLGFRLKLWIYNIAGHPKKNKGFKHWLKYKVGQEPVLASPAIIQTNADVLQSHLENKGWFRDTVVAATFVKDKHLIATYTAQIGPRYTIRNITYPDDSDAVSNRIDTLQRGSLLKKGEPYDLDNVKAERIRIDSRLKNHGFYYFNPDYLVVELDTALGAHQVDMFMRIKDETPDAARTVYSIGDVFVYADYGVNSDTSLKHGYITPEGYHIVDTAHYLRPIVFRKTMVFQPGNIYREDDHNASLSRLVNLGVFRFVKARLEPASSVDSNDKLNAYFYLVPTKTKSFRFEVTALTRSDNTTGSEFSVSWRHRNLFHGAELFTAKVYTGVEGQSIGIGKKVSTYRAGLDLNLYFPRIISPFDLNTSSRFVPRTRIETSYDIFAQSAEYTLNSSRASFGYIFKNRITSQNELTVLGINYVHPTYINPQYQLSLDSNIMLRRAIEPTFIIGPTYNFTYSSLNDPRKLRLPDHYYFNGNIDLSNNLLGVLSHSDVLRTGKQQEIFGVPFAQYARFAVDFHYWHNFSKYNMIGFRANGGIGISYGNSSTMPFIKEFFGGGTDDIRAFRSRALGPGNYYRGNPNTTPFLPDQPGDIKLMFSLEYRASLVGLLRWAIFTDAGNVWTLRPDTSRPGSVFTPQFLNDFAVGVGTGLRFDFTIVVLRVDVAAPVRYPWHSNGSKWNFRGLTDISEMVFNLAVGYPF</sequence>
<evidence type="ECO:0000313" key="8">
    <source>
        <dbReference type="Proteomes" id="UP000607559"/>
    </source>
</evidence>
<dbReference type="PANTHER" id="PTHR12815:SF47">
    <property type="entry name" value="TRANSLOCATION AND ASSEMBLY MODULE SUBUNIT TAMA"/>
    <property type="match status" value="1"/>
</dbReference>
<organism evidence="7 8">
    <name type="scientific">Puia dinghuensis</name>
    <dbReference type="NCBI Taxonomy" id="1792502"/>
    <lineage>
        <taxon>Bacteria</taxon>
        <taxon>Pseudomonadati</taxon>
        <taxon>Bacteroidota</taxon>
        <taxon>Chitinophagia</taxon>
        <taxon>Chitinophagales</taxon>
        <taxon>Chitinophagaceae</taxon>
        <taxon>Puia</taxon>
    </lineage>
</organism>
<evidence type="ECO:0000259" key="6">
    <source>
        <dbReference type="Pfam" id="PF01103"/>
    </source>
</evidence>
<dbReference type="PROSITE" id="PS51257">
    <property type="entry name" value="PROKAR_LIPOPROTEIN"/>
    <property type="match status" value="1"/>
</dbReference>
<dbReference type="Proteomes" id="UP000607559">
    <property type="component" value="Unassembled WGS sequence"/>
</dbReference>
<evidence type="ECO:0000256" key="3">
    <source>
        <dbReference type="ARBA" id="ARBA00022729"/>
    </source>
</evidence>
<keyword evidence="8" id="KW-1185">Reference proteome</keyword>
<evidence type="ECO:0000256" key="2">
    <source>
        <dbReference type="ARBA" id="ARBA00022692"/>
    </source>
</evidence>
<keyword evidence="3" id="KW-0732">Signal</keyword>
<dbReference type="InterPro" id="IPR000184">
    <property type="entry name" value="Bac_surfAg_D15"/>
</dbReference>
<evidence type="ECO:0000256" key="4">
    <source>
        <dbReference type="ARBA" id="ARBA00023136"/>
    </source>
</evidence>
<name>A0A8J2UD09_9BACT</name>
<comment type="caution">
    <text evidence="7">The sequence shown here is derived from an EMBL/GenBank/DDBJ whole genome shotgun (WGS) entry which is preliminary data.</text>
</comment>
<dbReference type="EMBL" id="BMJC01000002">
    <property type="protein sequence ID" value="GGA98989.1"/>
    <property type="molecule type" value="Genomic_DNA"/>
</dbReference>